<dbReference type="PROSITE" id="PS51257">
    <property type="entry name" value="PROKAR_LIPOPROTEIN"/>
    <property type="match status" value="1"/>
</dbReference>
<name>A0ABT6R695_9BACL</name>
<gene>
    <name evidence="1" type="ORF">QK289_15075</name>
</gene>
<dbReference type="Proteomes" id="UP001243286">
    <property type="component" value="Unassembled WGS sequence"/>
</dbReference>
<evidence type="ECO:0000313" key="1">
    <source>
        <dbReference type="EMBL" id="MDI3236335.1"/>
    </source>
</evidence>
<keyword evidence="2" id="KW-1185">Reference proteome</keyword>
<accession>A0ABT6R695</accession>
<dbReference type="RefSeq" id="WP_282357356.1">
    <property type="nucleotide sequence ID" value="NZ_JASBQV010000036.1"/>
</dbReference>
<organism evidence="1 2">
    <name type="scientific">Exiguobacterium antarcticum</name>
    <dbReference type="NCBI Taxonomy" id="132920"/>
    <lineage>
        <taxon>Bacteria</taxon>
        <taxon>Bacillati</taxon>
        <taxon>Bacillota</taxon>
        <taxon>Bacilli</taxon>
        <taxon>Bacillales</taxon>
        <taxon>Bacillales Family XII. Incertae Sedis</taxon>
        <taxon>Exiguobacterium</taxon>
    </lineage>
</organism>
<protein>
    <submittedName>
        <fullName evidence="1">DUF4362 domain-containing protein</fullName>
    </submittedName>
</protein>
<reference evidence="1 2" key="1">
    <citation type="submission" date="2023-04" db="EMBL/GenBank/DDBJ databases">
        <title>Antarctic isolates genomes.</title>
        <authorList>
            <person name="Dimov S.G."/>
        </authorList>
    </citation>
    <scope>NUCLEOTIDE SEQUENCE [LARGE SCALE GENOMIC DNA]</scope>
    <source>
        <strain evidence="1 2">AL19</strain>
    </source>
</reference>
<dbReference type="InterPro" id="IPR025372">
    <property type="entry name" value="DUF4362"/>
</dbReference>
<evidence type="ECO:0000313" key="2">
    <source>
        <dbReference type="Proteomes" id="UP001243286"/>
    </source>
</evidence>
<dbReference type="EMBL" id="JASBQV010000036">
    <property type="protein sequence ID" value="MDI3236335.1"/>
    <property type="molecule type" value="Genomic_DNA"/>
</dbReference>
<comment type="caution">
    <text evidence="1">The sequence shown here is derived from an EMBL/GenBank/DDBJ whole genome shotgun (WGS) entry which is preliminary data.</text>
</comment>
<dbReference type="Pfam" id="PF14275">
    <property type="entry name" value="DUF4362"/>
    <property type="match status" value="1"/>
</dbReference>
<proteinExistence type="predicted"/>
<sequence>MRKRIHLLFGVGILMLAGCESHDYPSEEAVKNGDIVTTPERANVDRFETFLTRVGQQKQDTIRITGYTTEGDAILEDITYDGKRFIYSLDSSRDEYGSQTDDRNKEICQNLEQQTTDGGNSFTLTDCKEGQDHEIFKSNPGELKK</sequence>